<dbReference type="Pfam" id="PF08874">
    <property type="entry name" value="DUF1835"/>
    <property type="match status" value="1"/>
</dbReference>
<organism evidence="4 5">
    <name type="scientific">Arachidicoccus rhizosphaerae</name>
    <dbReference type="NCBI Taxonomy" id="551991"/>
    <lineage>
        <taxon>Bacteria</taxon>
        <taxon>Pseudomonadati</taxon>
        <taxon>Bacteroidota</taxon>
        <taxon>Chitinophagia</taxon>
        <taxon>Chitinophagales</taxon>
        <taxon>Chitinophagaceae</taxon>
        <taxon>Arachidicoccus</taxon>
    </lineage>
</organism>
<evidence type="ECO:0000259" key="3">
    <source>
        <dbReference type="Pfam" id="PF12395"/>
    </source>
</evidence>
<keyword evidence="5" id="KW-1185">Reference proteome</keyword>
<dbReference type="AlphaFoldDB" id="A0A1H3WW86"/>
<evidence type="ECO:0000259" key="2">
    <source>
        <dbReference type="Pfam" id="PF08874"/>
    </source>
</evidence>
<evidence type="ECO:0008006" key="6">
    <source>
        <dbReference type="Google" id="ProtNLM"/>
    </source>
</evidence>
<dbReference type="InterPro" id="IPR014973">
    <property type="entry name" value="DUF1835"/>
</dbReference>
<dbReference type="STRING" id="551991.SAMN05192529_10435"/>
<dbReference type="OrthoDB" id="648566at2"/>
<proteinExistence type="predicted"/>
<dbReference type="InterPro" id="IPR022123">
    <property type="entry name" value="DUF3658"/>
</dbReference>
<feature type="compositionally biased region" description="Basic and acidic residues" evidence="1">
    <location>
        <begin position="21"/>
        <end position="36"/>
    </location>
</feature>
<gene>
    <name evidence="4" type="ORF">SAMN05192529_10435</name>
</gene>
<protein>
    <recommendedName>
        <fullName evidence="6">DUF1835 domain-containing protein</fullName>
    </recommendedName>
</protein>
<evidence type="ECO:0000313" key="4">
    <source>
        <dbReference type="EMBL" id="SDZ91230.1"/>
    </source>
</evidence>
<reference evidence="4 5" key="1">
    <citation type="submission" date="2016-10" db="EMBL/GenBank/DDBJ databases">
        <authorList>
            <person name="de Groot N.N."/>
        </authorList>
    </citation>
    <scope>NUCLEOTIDE SEQUENCE [LARGE SCALE GENOMIC DNA]</scope>
    <source>
        <strain evidence="4 5">Vu-144</strain>
    </source>
</reference>
<dbReference type="Proteomes" id="UP000199041">
    <property type="component" value="Unassembled WGS sequence"/>
</dbReference>
<evidence type="ECO:0000313" key="5">
    <source>
        <dbReference type="Proteomes" id="UP000199041"/>
    </source>
</evidence>
<name>A0A1H3WW86_9BACT</name>
<dbReference type="Pfam" id="PF12395">
    <property type="entry name" value="DUF3658"/>
    <property type="match status" value="1"/>
</dbReference>
<dbReference type="RefSeq" id="WP_091394391.1">
    <property type="nucleotide sequence ID" value="NZ_FNQY01000004.1"/>
</dbReference>
<evidence type="ECO:0000256" key="1">
    <source>
        <dbReference type="SAM" id="MobiDB-lite"/>
    </source>
</evidence>
<feature type="domain" description="DUF3658" evidence="3">
    <location>
        <begin position="294"/>
        <end position="391"/>
    </location>
</feature>
<feature type="region of interest" description="Disordered" evidence="1">
    <location>
        <begin position="1"/>
        <end position="132"/>
    </location>
</feature>
<accession>A0A1H3WW86</accession>
<feature type="compositionally biased region" description="Acidic residues" evidence="1">
    <location>
        <begin position="88"/>
        <end position="106"/>
    </location>
</feature>
<dbReference type="EMBL" id="FNQY01000004">
    <property type="protein sequence ID" value="SDZ91230.1"/>
    <property type="molecule type" value="Genomic_DNA"/>
</dbReference>
<feature type="domain" description="DUF1835" evidence="2">
    <location>
        <begin position="137"/>
        <end position="259"/>
    </location>
</feature>
<sequence>MSIDAHNLNEQEENNLNTQDHLAKDSGENEQSRTEADDTDELQEAEISAPDPQQAKEPEEALSADTEISEALLSEQGTGDEKIIEADAASEDALEMDADADAEEGETPAVQGELKPKAKRKRKQSKEAEPEKPVTILHMVFDEPGGEQIRQSFELDPANTGEIIYIEDNYSLGPVGELETPEGWQLRKGWWQAVLGLDPETQPEVMSADKMKLHQLLQRLEEQQDTVLWIWMGQNERDVAGYYYIISHLMDFQGRIYVVYLNNLPFIDEKGHIFYPRQLSEILPKEYVKAARLARIVTLSEFELDPEEWEKLSQLPGSVRLLEGGKKLAVKENDYYDKIILDQLGAAAMKLSRLLGLLATKAKLGLPEYYIIWRIKSLIETGQVISQGEFEKGGKNVTLKATQGQMFVELNAEQEEDSAE</sequence>